<feature type="domain" description="Rab-GAP TBC" evidence="4">
    <location>
        <begin position="253"/>
        <end position="426"/>
    </location>
</feature>
<comment type="caution">
    <text evidence="5">The sequence shown here is derived from an EMBL/GenBank/DDBJ whole genome shotgun (WGS) entry which is preliminary data.</text>
</comment>
<dbReference type="Proteomes" id="UP001430356">
    <property type="component" value="Unassembled WGS sequence"/>
</dbReference>
<feature type="compositionally biased region" description="Basic residues" evidence="2">
    <location>
        <begin position="101"/>
        <end position="111"/>
    </location>
</feature>
<gene>
    <name evidence="5" type="ORF">NESM_000666000</name>
</gene>
<dbReference type="GO" id="GO:0006888">
    <property type="term" value="P:endoplasmic reticulum to Golgi vesicle-mediated transport"/>
    <property type="evidence" value="ECO:0007669"/>
    <property type="project" value="TreeGrafter"/>
</dbReference>
<dbReference type="InterPro" id="IPR000195">
    <property type="entry name" value="Rab-GAP-TBC_dom"/>
</dbReference>
<dbReference type="GO" id="GO:0005789">
    <property type="term" value="C:endoplasmic reticulum membrane"/>
    <property type="evidence" value="ECO:0007669"/>
    <property type="project" value="TreeGrafter"/>
</dbReference>
<evidence type="ECO:0000259" key="4">
    <source>
        <dbReference type="PROSITE" id="PS50086"/>
    </source>
</evidence>
<keyword evidence="3" id="KW-0812">Transmembrane</keyword>
<feature type="region of interest" description="Disordered" evidence="2">
    <location>
        <begin position="160"/>
        <end position="224"/>
    </location>
</feature>
<dbReference type="PANTHER" id="PTHR20913">
    <property type="entry name" value="TBC1 DOMAIN FAMILY MEMBER 20/GTPASE"/>
    <property type="match status" value="1"/>
</dbReference>
<evidence type="ECO:0000256" key="2">
    <source>
        <dbReference type="SAM" id="MobiDB-lite"/>
    </source>
</evidence>
<name>A0AAW0EWA5_9TRYP</name>
<dbReference type="InterPro" id="IPR045913">
    <property type="entry name" value="TBC20/Gyp8-like"/>
</dbReference>
<evidence type="ECO:0000256" key="1">
    <source>
        <dbReference type="ARBA" id="ARBA00022468"/>
    </source>
</evidence>
<dbReference type="Gene3D" id="1.10.8.1310">
    <property type="match status" value="1"/>
</dbReference>
<dbReference type="GO" id="GO:0005096">
    <property type="term" value="F:GTPase activator activity"/>
    <property type="evidence" value="ECO:0007669"/>
    <property type="project" value="UniProtKB-KW"/>
</dbReference>
<dbReference type="Gene3D" id="1.10.472.80">
    <property type="entry name" value="Ypt/Rab-GAP domain of gyp1p, domain 3"/>
    <property type="match status" value="1"/>
</dbReference>
<feature type="compositionally biased region" description="Basic and acidic residues" evidence="2">
    <location>
        <begin position="132"/>
        <end position="145"/>
    </location>
</feature>
<keyword evidence="3" id="KW-0472">Membrane</keyword>
<evidence type="ECO:0000256" key="3">
    <source>
        <dbReference type="SAM" id="Phobius"/>
    </source>
</evidence>
<dbReference type="AlphaFoldDB" id="A0AAW0EWA5"/>
<sequence length="600" mass="66216">MRRADTLPSLGSSSSSCTGSALSSSLSLDEDALLRRLERRRLRQTEADYTAYCIMLCRTGRLREHGRLRAMVWRDVVLGRRPPPAVPQLSDGIIGQLQSRAHSHARHRATHHSREDTRMSDSLSSFTSPTAERAEGPAEHDIHDDTADDAADHLLTEWRAPAVLSERPDPHAACPRRHRHASVQQQRSAPPIAPAEDGAGVAPAAGGGGGGGNPPVRRRAVSQLSHRVKGDAEALVQLARDVAGSTAALEQLEGSSAPYPMSWYRLPDNCQLRVVEADIARSLWTLYPQPAERAERRWQLKNMLLRVLLHNPEQYYYQGLHELMGYVMHTLIPYMDREEVVSVCEGILMTRWRRFCTQQLKNSEAMLYAMHAVVAQEDPPLAAALEWCGVGPESHYAVSWVITWFVHSTDSVAVLARLFDYFIADATGSAVIFVGAALVVSQRDVILGWILAAKGETAEAGDTAGAGEDGVVLMARVYSQLSRLPTRVFESIDEDGLGALIAQAARYSAVHTRTAEEEEQNFISGNVQKLGMLSNQRTRNAALRLLWRLLPREWRSPAKVQHVRRMMLWTGLMAAATAVVVGTAAVNAKSHAWMGGLLRR</sequence>
<dbReference type="Pfam" id="PF00566">
    <property type="entry name" value="RabGAP-TBC"/>
    <property type="match status" value="1"/>
</dbReference>
<reference evidence="5 6" key="1">
    <citation type="journal article" date="2021" name="MBio">
        <title>A New Model Trypanosomatid, Novymonas esmeraldas: Genomic Perception of Its 'Candidatus Pandoraea novymonadis' Endosymbiont.</title>
        <authorList>
            <person name="Zakharova A."/>
            <person name="Saura A."/>
            <person name="Butenko A."/>
            <person name="Podesvova L."/>
            <person name="Warmusova S."/>
            <person name="Kostygov A.Y."/>
            <person name="Nenarokova A."/>
            <person name="Lukes J."/>
            <person name="Opperdoes F.R."/>
            <person name="Yurchenko V."/>
        </authorList>
    </citation>
    <scope>NUCLEOTIDE SEQUENCE [LARGE SCALE GENOMIC DNA]</scope>
    <source>
        <strain evidence="5 6">E262AT.01</strain>
    </source>
</reference>
<dbReference type="PANTHER" id="PTHR20913:SF7">
    <property type="entry name" value="RE60063P"/>
    <property type="match status" value="1"/>
</dbReference>
<feature type="region of interest" description="Disordered" evidence="2">
    <location>
        <begin position="99"/>
        <end position="145"/>
    </location>
</feature>
<dbReference type="PROSITE" id="PS50086">
    <property type="entry name" value="TBC_RABGAP"/>
    <property type="match status" value="1"/>
</dbReference>
<dbReference type="InterPro" id="IPR035969">
    <property type="entry name" value="Rab-GAP_TBC_sf"/>
</dbReference>
<protein>
    <submittedName>
        <fullName evidence="5">TBC1 domain family member 20/GTPase</fullName>
    </submittedName>
</protein>
<keyword evidence="3" id="KW-1133">Transmembrane helix</keyword>
<keyword evidence="6" id="KW-1185">Reference proteome</keyword>
<evidence type="ECO:0000313" key="5">
    <source>
        <dbReference type="EMBL" id="KAK7197204.1"/>
    </source>
</evidence>
<keyword evidence="1" id="KW-0343">GTPase activation</keyword>
<feature type="compositionally biased region" description="Polar residues" evidence="2">
    <location>
        <begin position="120"/>
        <end position="130"/>
    </location>
</feature>
<organism evidence="5 6">
    <name type="scientific">Novymonas esmeraldas</name>
    <dbReference type="NCBI Taxonomy" id="1808958"/>
    <lineage>
        <taxon>Eukaryota</taxon>
        <taxon>Discoba</taxon>
        <taxon>Euglenozoa</taxon>
        <taxon>Kinetoplastea</taxon>
        <taxon>Metakinetoplastina</taxon>
        <taxon>Trypanosomatida</taxon>
        <taxon>Trypanosomatidae</taxon>
        <taxon>Novymonas</taxon>
    </lineage>
</organism>
<feature type="region of interest" description="Disordered" evidence="2">
    <location>
        <begin position="1"/>
        <end position="23"/>
    </location>
</feature>
<evidence type="ECO:0000313" key="6">
    <source>
        <dbReference type="Proteomes" id="UP001430356"/>
    </source>
</evidence>
<feature type="transmembrane region" description="Helical" evidence="3">
    <location>
        <begin position="566"/>
        <end position="586"/>
    </location>
</feature>
<dbReference type="EMBL" id="JAECZO010000098">
    <property type="protein sequence ID" value="KAK7197204.1"/>
    <property type="molecule type" value="Genomic_DNA"/>
</dbReference>
<dbReference type="SUPFAM" id="SSF47923">
    <property type="entry name" value="Ypt/Rab-GAP domain of gyp1p"/>
    <property type="match status" value="2"/>
</dbReference>
<accession>A0AAW0EWA5</accession>
<dbReference type="PROSITE" id="PS51257">
    <property type="entry name" value="PROKAR_LIPOPROTEIN"/>
    <property type="match status" value="1"/>
</dbReference>
<proteinExistence type="predicted"/>